<evidence type="ECO:0000313" key="2">
    <source>
        <dbReference type="EMBL" id="RLJ64621.1"/>
    </source>
</evidence>
<dbReference type="SUPFAM" id="SSF52540">
    <property type="entry name" value="P-loop containing nucleoside triphosphate hydrolases"/>
    <property type="match status" value="1"/>
</dbReference>
<accession>A0A497XCH6</accession>
<dbReference type="InterPro" id="IPR003959">
    <property type="entry name" value="ATPase_AAA_core"/>
</dbReference>
<evidence type="ECO:0000313" key="3">
    <source>
        <dbReference type="Proteomes" id="UP000268908"/>
    </source>
</evidence>
<dbReference type="CDD" id="cd00267">
    <property type="entry name" value="ABC_ATPase"/>
    <property type="match status" value="1"/>
</dbReference>
<dbReference type="PANTHER" id="PTHR40396:SF1">
    <property type="entry name" value="ATPASE AAA-TYPE CORE DOMAIN-CONTAINING PROTEIN"/>
    <property type="match status" value="1"/>
</dbReference>
<keyword evidence="3" id="KW-1185">Reference proteome</keyword>
<dbReference type="Pfam" id="PF13304">
    <property type="entry name" value="AAA_21"/>
    <property type="match status" value="1"/>
</dbReference>
<dbReference type="GO" id="GO:0005524">
    <property type="term" value="F:ATP binding"/>
    <property type="evidence" value="ECO:0007669"/>
    <property type="project" value="InterPro"/>
</dbReference>
<dbReference type="Gene3D" id="3.40.50.300">
    <property type="entry name" value="P-loop containing nucleotide triphosphate hydrolases"/>
    <property type="match status" value="2"/>
</dbReference>
<dbReference type="OrthoDB" id="9815944at2"/>
<proteinExistence type="predicted"/>
<dbReference type="EMBL" id="RCCI01000005">
    <property type="protein sequence ID" value="RLJ64621.1"/>
    <property type="molecule type" value="Genomic_DNA"/>
</dbReference>
<comment type="caution">
    <text evidence="2">The sequence shown here is derived from an EMBL/GenBank/DDBJ whole genome shotgun (WGS) entry which is preliminary data.</text>
</comment>
<dbReference type="PIRSF" id="PIRSF029347">
    <property type="entry name" value="RecF"/>
    <property type="match status" value="1"/>
</dbReference>
<evidence type="ECO:0000259" key="1">
    <source>
        <dbReference type="Pfam" id="PF13304"/>
    </source>
</evidence>
<dbReference type="Proteomes" id="UP000268908">
    <property type="component" value="Unassembled WGS sequence"/>
</dbReference>
<dbReference type="PANTHER" id="PTHR40396">
    <property type="entry name" value="ATPASE-LIKE PROTEIN"/>
    <property type="match status" value="1"/>
</dbReference>
<reference evidence="2 3" key="1">
    <citation type="submission" date="2018-10" db="EMBL/GenBank/DDBJ databases">
        <title>Genomic Encyclopedia of Type Strains, Phase IV (KMG-IV): sequencing the most valuable type-strain genomes for metagenomic binning, comparative biology and taxonomic classification.</title>
        <authorList>
            <person name="Goeker M."/>
        </authorList>
    </citation>
    <scope>NUCLEOTIDE SEQUENCE [LARGE SCALE GENOMIC DNA]</scope>
    <source>
        <strain evidence="2 3">DSM 26916</strain>
    </source>
</reference>
<gene>
    <name evidence="2" type="ORF">DFR35_1262</name>
</gene>
<protein>
    <submittedName>
        <fullName evidence="2">Putative ATPase</fullName>
    </submittedName>
</protein>
<dbReference type="GO" id="GO:0016887">
    <property type="term" value="F:ATP hydrolysis activity"/>
    <property type="evidence" value="ECO:0007669"/>
    <property type="project" value="InterPro"/>
</dbReference>
<dbReference type="AlphaFoldDB" id="A0A497XCH6"/>
<sequence length="423" mass="46337">MITSLQLKDWKSFEQATLHVDPVTVLIGANASGKSNALDALSFLNRIANGAMLTAALQGDTGLPALRGGTEWAARKPGNMFLLHATIRAEDTTDYEYTVECRVSDNRCDLVAEQLTRVKYRIDKHNVRKSEVGRIKLYRTDACGNDSPTIVARLYNEKQGTPRQLGRGHAVLFQLVGQKLRQEIQDGVAAVANALRGIFILDPIPSHMRGYSSLSDKLEPDARNIAGVIAALPKEKKKEIETTLTRYASRLPERDIRRVYAETVGKFKTDAMLYCEEHWRDVGEPPTVDARGMSDGTLRFLAILTALLTRPAGSLLVVEEVDNGLHPSRARLMLEMLRGVGGKRGVDVLVTTHNPALLDAMGMAMVPFIAVAHRDPASGFSVLTLLEEIAQLPKLLAQGPVGRISSQGMIEDTLEKQAAEAHS</sequence>
<organism evidence="2 3">
    <name type="scientific">Sulfurisoma sediminicola</name>
    <dbReference type="NCBI Taxonomy" id="1381557"/>
    <lineage>
        <taxon>Bacteria</taxon>
        <taxon>Pseudomonadati</taxon>
        <taxon>Pseudomonadota</taxon>
        <taxon>Betaproteobacteria</taxon>
        <taxon>Nitrosomonadales</taxon>
        <taxon>Sterolibacteriaceae</taxon>
        <taxon>Sulfurisoma</taxon>
    </lineage>
</organism>
<dbReference type="RefSeq" id="WP_121240804.1">
    <property type="nucleotide sequence ID" value="NZ_BHVV01000006.1"/>
</dbReference>
<feature type="domain" description="ATPase AAA-type core" evidence="1">
    <location>
        <begin position="23"/>
        <end position="359"/>
    </location>
</feature>
<dbReference type="InterPro" id="IPR027417">
    <property type="entry name" value="P-loop_NTPase"/>
</dbReference>
<name>A0A497XCH6_9PROT</name>
<dbReference type="InterPro" id="IPR014555">
    <property type="entry name" value="RecF-like"/>
</dbReference>